<feature type="transmembrane region" description="Helical" evidence="2">
    <location>
        <begin position="102"/>
        <end position="120"/>
    </location>
</feature>
<organism evidence="4 5">
    <name type="scientific">Paractinoplanes lichenicola</name>
    <dbReference type="NCBI Taxonomy" id="2802976"/>
    <lineage>
        <taxon>Bacteria</taxon>
        <taxon>Bacillati</taxon>
        <taxon>Actinomycetota</taxon>
        <taxon>Actinomycetes</taxon>
        <taxon>Micromonosporales</taxon>
        <taxon>Micromonosporaceae</taxon>
        <taxon>Paractinoplanes</taxon>
    </lineage>
</organism>
<feature type="transmembrane region" description="Helical" evidence="2">
    <location>
        <begin position="75"/>
        <end position="95"/>
    </location>
</feature>
<dbReference type="Gene3D" id="1.20.144.10">
    <property type="entry name" value="Phosphatidic acid phosphatase type 2/haloperoxidase"/>
    <property type="match status" value="1"/>
</dbReference>
<feature type="transmembrane region" description="Helical" evidence="2">
    <location>
        <begin position="164"/>
        <end position="185"/>
    </location>
</feature>
<sequence>MTTVLASPQQAAPTRPRGARHLLAPIAIALLAAVAAGALYQVFVRTTLGQRVDTIAMRGADVHHPRVVEVLDRTLNGTSLASLVLVCLFAAVFGVLRRRLDLALGAALLVIGANVTTQLMKTHLTRPDLDGFAMPNSFPSGHTTAAASVAFAVVLVLPQALRGMVALVGLAYVSVIAIATVWAEWHRPSDTVAALAVTTAWGALAVFLIRVRRWNAPGGTQPPSRLVTLPLLAIAGVAGAAGLVGLAAVTMSERSMPDLVSGRFAFLTGSASIAAAAAVVFLVWVRLAAGDKLVAETPVEPAPKKSGVPAAAGRRVKGGTK</sequence>
<reference evidence="4 5" key="1">
    <citation type="submission" date="2021-01" db="EMBL/GenBank/DDBJ databases">
        <title>Actinoplanes sp. nov. LDG1-01 isolated from lichen.</title>
        <authorList>
            <person name="Saeng-In P."/>
            <person name="Phongsopitanun W."/>
            <person name="Kanchanasin P."/>
            <person name="Yuki M."/>
            <person name="Kudo T."/>
            <person name="Ohkuma M."/>
            <person name="Tanasupawat S."/>
        </authorList>
    </citation>
    <scope>NUCLEOTIDE SEQUENCE [LARGE SCALE GENOMIC DNA]</scope>
    <source>
        <strain evidence="4 5">LDG1-01</strain>
    </source>
</reference>
<keyword evidence="5" id="KW-1185">Reference proteome</keyword>
<evidence type="ECO:0000313" key="4">
    <source>
        <dbReference type="EMBL" id="MBL7258396.1"/>
    </source>
</evidence>
<comment type="caution">
    <text evidence="4">The sequence shown here is derived from an EMBL/GenBank/DDBJ whole genome shotgun (WGS) entry which is preliminary data.</text>
</comment>
<gene>
    <name evidence="4" type="ORF">JKJ07_29210</name>
</gene>
<feature type="transmembrane region" description="Helical" evidence="2">
    <location>
        <begin position="22"/>
        <end position="43"/>
    </location>
</feature>
<keyword evidence="2" id="KW-0472">Membrane</keyword>
<proteinExistence type="predicted"/>
<dbReference type="InterPro" id="IPR000326">
    <property type="entry name" value="PAP2/HPO"/>
</dbReference>
<dbReference type="SUPFAM" id="SSF48317">
    <property type="entry name" value="Acid phosphatase/Vanadium-dependent haloperoxidase"/>
    <property type="match status" value="1"/>
</dbReference>
<dbReference type="Pfam" id="PF01569">
    <property type="entry name" value="PAP2"/>
    <property type="match status" value="1"/>
</dbReference>
<name>A0ABS1VV91_9ACTN</name>
<accession>A0ABS1VV91</accession>
<evidence type="ECO:0000256" key="1">
    <source>
        <dbReference type="SAM" id="MobiDB-lite"/>
    </source>
</evidence>
<feature type="transmembrane region" description="Helical" evidence="2">
    <location>
        <begin position="191"/>
        <end position="209"/>
    </location>
</feature>
<keyword evidence="2" id="KW-0812">Transmembrane</keyword>
<feature type="transmembrane region" description="Helical" evidence="2">
    <location>
        <begin position="264"/>
        <end position="285"/>
    </location>
</feature>
<keyword evidence="2" id="KW-1133">Transmembrane helix</keyword>
<feature type="transmembrane region" description="Helical" evidence="2">
    <location>
        <begin position="229"/>
        <end position="252"/>
    </location>
</feature>
<feature type="region of interest" description="Disordered" evidence="1">
    <location>
        <begin position="299"/>
        <end position="321"/>
    </location>
</feature>
<dbReference type="EMBL" id="JAENHO010000008">
    <property type="protein sequence ID" value="MBL7258396.1"/>
    <property type="molecule type" value="Genomic_DNA"/>
</dbReference>
<feature type="transmembrane region" description="Helical" evidence="2">
    <location>
        <begin position="140"/>
        <end position="157"/>
    </location>
</feature>
<evidence type="ECO:0000259" key="3">
    <source>
        <dbReference type="SMART" id="SM00014"/>
    </source>
</evidence>
<evidence type="ECO:0000256" key="2">
    <source>
        <dbReference type="SAM" id="Phobius"/>
    </source>
</evidence>
<dbReference type="RefSeq" id="WP_202995013.1">
    <property type="nucleotide sequence ID" value="NZ_JAENHO010000008.1"/>
</dbReference>
<dbReference type="Proteomes" id="UP000598996">
    <property type="component" value="Unassembled WGS sequence"/>
</dbReference>
<feature type="domain" description="Phosphatidic acid phosphatase type 2/haloperoxidase" evidence="3">
    <location>
        <begin position="103"/>
        <end position="206"/>
    </location>
</feature>
<evidence type="ECO:0000313" key="5">
    <source>
        <dbReference type="Proteomes" id="UP000598996"/>
    </source>
</evidence>
<protein>
    <submittedName>
        <fullName evidence="4">Phosphatase PAP2 family protein</fullName>
    </submittedName>
</protein>
<dbReference type="SMART" id="SM00014">
    <property type="entry name" value="acidPPc"/>
    <property type="match status" value="1"/>
</dbReference>
<dbReference type="InterPro" id="IPR036938">
    <property type="entry name" value="PAP2/HPO_sf"/>
</dbReference>